<evidence type="ECO:0000313" key="4">
    <source>
        <dbReference type="Proteomes" id="UP001327027"/>
    </source>
</evidence>
<organism evidence="3 4">
    <name type="scientific">Aquimarina gracilis</name>
    <dbReference type="NCBI Taxonomy" id="874422"/>
    <lineage>
        <taxon>Bacteria</taxon>
        <taxon>Pseudomonadati</taxon>
        <taxon>Bacteroidota</taxon>
        <taxon>Flavobacteriia</taxon>
        <taxon>Flavobacteriales</taxon>
        <taxon>Flavobacteriaceae</taxon>
        <taxon>Aquimarina</taxon>
    </lineage>
</organism>
<feature type="transmembrane region" description="Helical" evidence="2">
    <location>
        <begin position="143"/>
        <end position="164"/>
    </location>
</feature>
<sequence length="424" mass="49603">MESVKKLFTLKKVESKPKSPNYTDENHGEQVRITYYQSGYGASKKASGSPITLRTGLHNLYNSFEDQCRKQLAEQQRLKQPYREEQERQRTELKKRETAIVIYEEQENNINRDIEIKKHEMVDVKQNPDHFGIDADKRPKAQFYIGLFILLPISIYLLVFYISASYSAFFKEFSNTSLTAAIFDPNALTNAIKASWLEGLLVITIPFVFMGLGYVIHMVQKRKGLASYLKIGLLFLVTFLFDGLLAYIIEKKIYDFNRTPSSEPYGLTVALEEAEFWMIIFAGFVVYIIWGLVFDFVMKEYENVDKIKAFIRAKKEELRNLLDNKTELLQNIDKIKHEITSITGKISELQSQIDGFVFPVKEYLHYHYQYKEGWYQFINSELAMTHDKKQQLLDECEMVSAAHLNEHQLNQMDHQHLLFTKKQL</sequence>
<keyword evidence="4" id="KW-1185">Reference proteome</keyword>
<protein>
    <submittedName>
        <fullName evidence="3">ABC transporter permease</fullName>
    </submittedName>
</protein>
<evidence type="ECO:0000256" key="1">
    <source>
        <dbReference type="SAM" id="Coils"/>
    </source>
</evidence>
<name>A0ABU5ZWV2_9FLAO</name>
<evidence type="ECO:0000313" key="3">
    <source>
        <dbReference type="EMBL" id="MEB3346358.1"/>
    </source>
</evidence>
<feature type="transmembrane region" description="Helical" evidence="2">
    <location>
        <begin position="276"/>
        <end position="298"/>
    </location>
</feature>
<feature type="transmembrane region" description="Helical" evidence="2">
    <location>
        <begin position="196"/>
        <end position="216"/>
    </location>
</feature>
<feature type="coiled-coil region" evidence="1">
    <location>
        <begin position="308"/>
        <end position="352"/>
    </location>
</feature>
<keyword evidence="2" id="KW-1133">Transmembrane helix</keyword>
<keyword evidence="2" id="KW-0472">Membrane</keyword>
<proteinExistence type="predicted"/>
<gene>
    <name evidence="3" type="ORF">U6A24_12850</name>
</gene>
<keyword evidence="2" id="KW-0812">Transmembrane</keyword>
<comment type="caution">
    <text evidence="3">The sequence shown here is derived from an EMBL/GenBank/DDBJ whole genome shotgun (WGS) entry which is preliminary data.</text>
</comment>
<dbReference type="RefSeq" id="WP_324180388.1">
    <property type="nucleotide sequence ID" value="NZ_BAABAW010000006.1"/>
</dbReference>
<evidence type="ECO:0000256" key="2">
    <source>
        <dbReference type="SAM" id="Phobius"/>
    </source>
</evidence>
<keyword evidence="1" id="KW-0175">Coiled coil</keyword>
<dbReference type="EMBL" id="JAYKLX010000006">
    <property type="protein sequence ID" value="MEB3346358.1"/>
    <property type="molecule type" value="Genomic_DNA"/>
</dbReference>
<reference evidence="3 4" key="1">
    <citation type="journal article" date="2013" name="Int. J. Syst. Evol. Microbiol.">
        <title>Aquimarina gracilis sp. nov., isolated from the gut microflora of a mussel, Mytilus coruscus, and emended description of Aquimarina spongiae.</title>
        <authorList>
            <person name="Park S.C."/>
            <person name="Choe H.N."/>
            <person name="Baik K.S."/>
            <person name="Seong C.N."/>
        </authorList>
    </citation>
    <scope>NUCLEOTIDE SEQUENCE [LARGE SCALE GENOMIC DNA]</scope>
    <source>
        <strain evidence="3 4">PSC32</strain>
    </source>
</reference>
<dbReference type="Proteomes" id="UP001327027">
    <property type="component" value="Unassembled WGS sequence"/>
</dbReference>
<feature type="transmembrane region" description="Helical" evidence="2">
    <location>
        <begin position="228"/>
        <end position="249"/>
    </location>
</feature>
<accession>A0ABU5ZWV2</accession>